<gene>
    <name evidence="8" type="ORF">KFE25_005762</name>
</gene>
<organism evidence="8 9">
    <name type="scientific">Diacronema lutheri</name>
    <name type="common">Unicellular marine alga</name>
    <name type="synonym">Monochrysis lutheri</name>
    <dbReference type="NCBI Taxonomy" id="2081491"/>
    <lineage>
        <taxon>Eukaryota</taxon>
        <taxon>Haptista</taxon>
        <taxon>Haptophyta</taxon>
        <taxon>Pavlovophyceae</taxon>
        <taxon>Pavlovales</taxon>
        <taxon>Pavlovaceae</taxon>
        <taxon>Diacronema</taxon>
    </lineage>
</organism>
<keyword evidence="9" id="KW-1185">Reference proteome</keyword>
<dbReference type="EMBL" id="JAGTXO010000063">
    <property type="protein sequence ID" value="KAG8457749.1"/>
    <property type="molecule type" value="Genomic_DNA"/>
</dbReference>
<dbReference type="OMA" id="RDEQAND"/>
<feature type="region of interest" description="Disordered" evidence="6">
    <location>
        <begin position="74"/>
        <end position="107"/>
    </location>
</feature>
<evidence type="ECO:0000313" key="9">
    <source>
        <dbReference type="Proteomes" id="UP000751190"/>
    </source>
</evidence>
<dbReference type="InterPro" id="IPR037151">
    <property type="entry name" value="AlkB-like_sf"/>
</dbReference>
<evidence type="ECO:0000256" key="4">
    <source>
        <dbReference type="ARBA" id="ARBA00023004"/>
    </source>
</evidence>
<dbReference type="InterPro" id="IPR004574">
    <property type="entry name" value="Alkb"/>
</dbReference>
<dbReference type="GO" id="GO:0035515">
    <property type="term" value="F:oxidative RNA demethylase activity"/>
    <property type="evidence" value="ECO:0007669"/>
    <property type="project" value="TreeGrafter"/>
</dbReference>
<keyword evidence="4 5" id="KW-0408">Iron</keyword>
<sequence length="306" mass="31802">MSKARRALFADALYGAEQPAALAPAGPAPPDASWLAAASPPTVLAPGLVVVKDAVTPDQQRWLALVAMRRGREPPPRGFWVDRPAPAGPDGSSPLRREPNSSPNAGRARAYDALGAFADAEAPLRALCAALVGAARRADAAMPPMAPTHLLLVHYSRGQHVRPAIAWHKDDAPNDGKNDHPVVAVSLGESADFQLCAGWSRARQAALDAAGALHRVRLESGDAILFGGPLRYAHHAVSRVHVDSCARHLLPLLGGARLSLTFRDALGIDAAKYATFRPIAHGEAGAGARASACAMASVAGPGMCAD</sequence>
<proteinExistence type="predicted"/>
<reference evidence="8" key="1">
    <citation type="submission" date="2021-05" db="EMBL/GenBank/DDBJ databases">
        <title>The genome of the haptophyte Pavlova lutheri (Diacronema luteri, Pavlovales) - a model for lipid biosynthesis in eukaryotic algae.</title>
        <authorList>
            <person name="Hulatt C.J."/>
            <person name="Posewitz M.C."/>
        </authorList>
    </citation>
    <scope>NUCLEOTIDE SEQUENCE</scope>
    <source>
        <strain evidence="8">NIVA-4/92</strain>
    </source>
</reference>
<comment type="cofactor">
    <cofactor evidence="5">
        <name>Fe(2+)</name>
        <dbReference type="ChEBI" id="CHEBI:29033"/>
    </cofactor>
    <text evidence="5">Binds 1 Fe(2+) ion per subunit.</text>
</comment>
<dbReference type="AlphaFoldDB" id="A0A8J6C1P7"/>
<dbReference type="PANTHER" id="PTHR16557:SF2">
    <property type="entry name" value="NUCLEIC ACID DIOXYGENASE ALKBH1"/>
    <property type="match status" value="1"/>
</dbReference>
<evidence type="ECO:0000256" key="6">
    <source>
        <dbReference type="SAM" id="MobiDB-lite"/>
    </source>
</evidence>
<dbReference type="PANTHER" id="PTHR16557">
    <property type="entry name" value="ALKYLATED DNA REPAIR PROTEIN ALKB-RELATED"/>
    <property type="match status" value="1"/>
</dbReference>
<name>A0A8J6C1P7_DIALT</name>
<dbReference type="GO" id="GO:0035516">
    <property type="term" value="F:broad specificity oxidative DNA demethylase activity"/>
    <property type="evidence" value="ECO:0007669"/>
    <property type="project" value="TreeGrafter"/>
</dbReference>
<dbReference type="Proteomes" id="UP000751190">
    <property type="component" value="Unassembled WGS sequence"/>
</dbReference>
<feature type="binding site" evidence="5">
    <location>
        <position position="168"/>
    </location>
    <ligand>
        <name>Fe cation</name>
        <dbReference type="ChEBI" id="CHEBI:24875"/>
        <note>catalytic</note>
    </ligand>
</feature>
<keyword evidence="3" id="KW-0560">Oxidoreductase</keyword>
<dbReference type="GO" id="GO:0008198">
    <property type="term" value="F:ferrous iron binding"/>
    <property type="evidence" value="ECO:0007669"/>
    <property type="project" value="TreeGrafter"/>
</dbReference>
<feature type="binding site" evidence="5">
    <location>
        <position position="235"/>
    </location>
    <ligand>
        <name>Fe cation</name>
        <dbReference type="ChEBI" id="CHEBI:24875"/>
        <note>catalytic</note>
    </ligand>
</feature>
<dbReference type="Gene3D" id="2.60.120.590">
    <property type="entry name" value="Alpha-ketoglutarate-dependent dioxygenase AlkB-like"/>
    <property type="match status" value="1"/>
</dbReference>
<evidence type="ECO:0000256" key="2">
    <source>
        <dbReference type="ARBA" id="ARBA00022964"/>
    </source>
</evidence>
<keyword evidence="2" id="KW-0223">Dioxygenase</keyword>
<dbReference type="Pfam" id="PF13532">
    <property type="entry name" value="2OG-FeII_Oxy_2"/>
    <property type="match status" value="1"/>
</dbReference>
<evidence type="ECO:0000256" key="3">
    <source>
        <dbReference type="ARBA" id="ARBA00023002"/>
    </source>
</evidence>
<feature type="domain" description="Fe2OG dioxygenase" evidence="7">
    <location>
        <begin position="146"/>
        <end position="266"/>
    </location>
</feature>
<evidence type="ECO:0000259" key="7">
    <source>
        <dbReference type="PROSITE" id="PS51471"/>
    </source>
</evidence>
<dbReference type="SUPFAM" id="SSF51197">
    <property type="entry name" value="Clavaminate synthase-like"/>
    <property type="match status" value="1"/>
</dbReference>
<dbReference type="PROSITE" id="PS51471">
    <property type="entry name" value="FE2OG_OXY"/>
    <property type="match status" value="1"/>
</dbReference>
<accession>A0A8J6C1P7</accession>
<evidence type="ECO:0000256" key="5">
    <source>
        <dbReference type="PIRSR" id="PIRSR604574-2"/>
    </source>
</evidence>
<dbReference type="GO" id="GO:0035513">
    <property type="term" value="P:oxidative RNA demethylation"/>
    <property type="evidence" value="ECO:0007669"/>
    <property type="project" value="TreeGrafter"/>
</dbReference>
<evidence type="ECO:0000313" key="8">
    <source>
        <dbReference type="EMBL" id="KAG8457749.1"/>
    </source>
</evidence>
<dbReference type="OrthoDB" id="6614653at2759"/>
<feature type="binding site" evidence="5">
    <location>
        <position position="170"/>
    </location>
    <ligand>
        <name>Fe cation</name>
        <dbReference type="ChEBI" id="CHEBI:24875"/>
        <note>catalytic</note>
    </ligand>
</feature>
<dbReference type="GO" id="GO:0005737">
    <property type="term" value="C:cytoplasm"/>
    <property type="evidence" value="ECO:0007669"/>
    <property type="project" value="TreeGrafter"/>
</dbReference>
<evidence type="ECO:0000256" key="1">
    <source>
        <dbReference type="ARBA" id="ARBA00022723"/>
    </source>
</evidence>
<dbReference type="InterPro" id="IPR027450">
    <property type="entry name" value="AlkB-like"/>
</dbReference>
<dbReference type="InterPro" id="IPR005123">
    <property type="entry name" value="Oxoglu/Fe-dep_dioxygenase_dom"/>
</dbReference>
<keyword evidence="1 5" id="KW-0479">Metal-binding</keyword>
<comment type="caution">
    <text evidence="8">The sequence shown here is derived from an EMBL/GenBank/DDBJ whole genome shotgun (WGS) entry which is preliminary data.</text>
</comment>
<protein>
    <recommendedName>
        <fullName evidence="7">Fe2OG dioxygenase domain-containing protein</fullName>
    </recommendedName>
</protein>